<evidence type="ECO:0000313" key="1">
    <source>
        <dbReference type="EMBL" id="KAH7918153.1"/>
    </source>
</evidence>
<sequence>MVRIRGRSCARATPHVPRYSDGICPAPVASAWRQVQVLDSKKEHIARVRDRMPSLIGT</sequence>
<reference evidence="1" key="1">
    <citation type="journal article" date="2021" name="New Phytol.">
        <title>Evolutionary innovations through gain and loss of genes in the ectomycorrhizal Boletales.</title>
        <authorList>
            <person name="Wu G."/>
            <person name="Miyauchi S."/>
            <person name="Morin E."/>
            <person name="Kuo A."/>
            <person name="Drula E."/>
            <person name="Varga T."/>
            <person name="Kohler A."/>
            <person name="Feng B."/>
            <person name="Cao Y."/>
            <person name="Lipzen A."/>
            <person name="Daum C."/>
            <person name="Hundley H."/>
            <person name="Pangilinan J."/>
            <person name="Johnson J."/>
            <person name="Barry K."/>
            <person name="LaButti K."/>
            <person name="Ng V."/>
            <person name="Ahrendt S."/>
            <person name="Min B."/>
            <person name="Choi I.G."/>
            <person name="Park H."/>
            <person name="Plett J.M."/>
            <person name="Magnuson J."/>
            <person name="Spatafora J.W."/>
            <person name="Nagy L.G."/>
            <person name="Henrissat B."/>
            <person name="Grigoriev I.V."/>
            <person name="Yang Z.L."/>
            <person name="Xu J."/>
            <person name="Martin F.M."/>
        </authorList>
    </citation>
    <scope>NUCLEOTIDE SEQUENCE</scope>
    <source>
        <strain evidence="1">KUC20120723A-06</strain>
    </source>
</reference>
<keyword evidence="2" id="KW-1185">Reference proteome</keyword>
<accession>A0ACB8AZ64</accession>
<dbReference type="Proteomes" id="UP000790709">
    <property type="component" value="Unassembled WGS sequence"/>
</dbReference>
<proteinExistence type="predicted"/>
<comment type="caution">
    <text evidence="1">The sequence shown here is derived from an EMBL/GenBank/DDBJ whole genome shotgun (WGS) entry which is preliminary data.</text>
</comment>
<evidence type="ECO:0000313" key="2">
    <source>
        <dbReference type="Proteomes" id="UP000790709"/>
    </source>
</evidence>
<organism evidence="1 2">
    <name type="scientific">Leucogyrophana mollusca</name>
    <dbReference type="NCBI Taxonomy" id="85980"/>
    <lineage>
        <taxon>Eukaryota</taxon>
        <taxon>Fungi</taxon>
        <taxon>Dikarya</taxon>
        <taxon>Basidiomycota</taxon>
        <taxon>Agaricomycotina</taxon>
        <taxon>Agaricomycetes</taxon>
        <taxon>Agaricomycetidae</taxon>
        <taxon>Boletales</taxon>
        <taxon>Boletales incertae sedis</taxon>
        <taxon>Leucogyrophana</taxon>
    </lineage>
</organism>
<dbReference type="EMBL" id="MU266842">
    <property type="protein sequence ID" value="KAH7918153.1"/>
    <property type="molecule type" value="Genomic_DNA"/>
</dbReference>
<protein>
    <submittedName>
        <fullName evidence="1">Uncharacterized protein</fullName>
    </submittedName>
</protein>
<gene>
    <name evidence="1" type="ORF">BV22DRAFT_1041966</name>
</gene>
<name>A0ACB8AZ64_9AGAM</name>